<dbReference type="RefSeq" id="WP_145365035.1">
    <property type="nucleotide sequence ID" value="NZ_CP036268.1"/>
</dbReference>
<feature type="domain" description="Porphobilinogen deaminase C-terminal" evidence="10">
    <location>
        <begin position="228"/>
        <end position="295"/>
    </location>
</feature>
<evidence type="ECO:0000313" key="12">
    <source>
        <dbReference type="Proteomes" id="UP000317318"/>
    </source>
</evidence>
<proteinExistence type="inferred from homology"/>
<evidence type="ECO:0000256" key="2">
    <source>
        <dbReference type="ARBA" id="ARBA00004735"/>
    </source>
</evidence>
<dbReference type="InterPro" id="IPR022419">
    <property type="entry name" value="Porphobilin_deaminase_cofac_BS"/>
</dbReference>
<comment type="catalytic activity">
    <reaction evidence="7 8">
        <text>4 porphobilinogen + H2O = hydroxymethylbilane + 4 NH4(+)</text>
        <dbReference type="Rhea" id="RHEA:13185"/>
        <dbReference type="ChEBI" id="CHEBI:15377"/>
        <dbReference type="ChEBI" id="CHEBI:28938"/>
        <dbReference type="ChEBI" id="CHEBI:57845"/>
        <dbReference type="ChEBI" id="CHEBI:58126"/>
        <dbReference type="EC" id="2.5.1.61"/>
    </reaction>
</comment>
<dbReference type="PROSITE" id="PS00533">
    <property type="entry name" value="PORPHOBILINOGEN_DEAM"/>
    <property type="match status" value="1"/>
</dbReference>
<evidence type="ECO:0000313" key="11">
    <source>
        <dbReference type="EMBL" id="QDT38950.1"/>
    </source>
</evidence>
<dbReference type="PANTHER" id="PTHR11557">
    <property type="entry name" value="PORPHOBILINOGEN DEAMINASE"/>
    <property type="match status" value="1"/>
</dbReference>
<evidence type="ECO:0000256" key="5">
    <source>
        <dbReference type="ARBA" id="ARBA00022679"/>
    </source>
</evidence>
<dbReference type="SUPFAM" id="SSF54782">
    <property type="entry name" value="Porphobilinogen deaminase (hydroxymethylbilane synthase), C-terminal domain"/>
    <property type="match status" value="1"/>
</dbReference>
<comment type="subunit">
    <text evidence="4 8">Monomer.</text>
</comment>
<dbReference type="EMBL" id="CP036268">
    <property type="protein sequence ID" value="QDT38950.1"/>
    <property type="molecule type" value="Genomic_DNA"/>
</dbReference>
<dbReference type="Proteomes" id="UP000317318">
    <property type="component" value="Chromosome"/>
</dbReference>
<dbReference type="NCBIfam" id="TIGR00212">
    <property type="entry name" value="hemC"/>
    <property type="match status" value="1"/>
</dbReference>
<dbReference type="Gene3D" id="3.40.190.10">
    <property type="entry name" value="Periplasmic binding protein-like II"/>
    <property type="match status" value="2"/>
</dbReference>
<evidence type="ECO:0000259" key="10">
    <source>
        <dbReference type="Pfam" id="PF03900"/>
    </source>
</evidence>
<dbReference type="Gene3D" id="3.30.160.40">
    <property type="entry name" value="Porphobilinogen deaminase, C-terminal domain"/>
    <property type="match status" value="1"/>
</dbReference>
<organism evidence="11 12">
    <name type="scientific">Stratiformator vulcanicus</name>
    <dbReference type="NCBI Taxonomy" id="2527980"/>
    <lineage>
        <taxon>Bacteria</taxon>
        <taxon>Pseudomonadati</taxon>
        <taxon>Planctomycetota</taxon>
        <taxon>Planctomycetia</taxon>
        <taxon>Planctomycetales</taxon>
        <taxon>Planctomycetaceae</taxon>
        <taxon>Stratiformator</taxon>
    </lineage>
</organism>
<protein>
    <recommendedName>
        <fullName evidence="8">Porphobilinogen deaminase</fullName>
        <shortName evidence="8">PBG</shortName>
        <ecNumber evidence="8">2.5.1.61</ecNumber>
    </recommendedName>
    <alternativeName>
        <fullName evidence="8">Hydroxymethylbilane synthase</fullName>
        <shortName evidence="8">HMBS</shortName>
    </alternativeName>
    <alternativeName>
        <fullName evidence="8">Pre-uroporphyrinogen synthase</fullName>
    </alternativeName>
</protein>
<reference evidence="11 12" key="1">
    <citation type="submission" date="2019-02" db="EMBL/GenBank/DDBJ databases">
        <title>Deep-cultivation of Planctomycetes and their phenomic and genomic characterization uncovers novel biology.</title>
        <authorList>
            <person name="Wiegand S."/>
            <person name="Jogler M."/>
            <person name="Boedeker C."/>
            <person name="Pinto D."/>
            <person name="Vollmers J."/>
            <person name="Rivas-Marin E."/>
            <person name="Kohn T."/>
            <person name="Peeters S.H."/>
            <person name="Heuer A."/>
            <person name="Rast P."/>
            <person name="Oberbeckmann S."/>
            <person name="Bunk B."/>
            <person name="Jeske O."/>
            <person name="Meyerdierks A."/>
            <person name="Storesund J.E."/>
            <person name="Kallscheuer N."/>
            <person name="Luecker S."/>
            <person name="Lage O.M."/>
            <person name="Pohl T."/>
            <person name="Merkel B.J."/>
            <person name="Hornburger P."/>
            <person name="Mueller R.-W."/>
            <person name="Bruemmer F."/>
            <person name="Labrenz M."/>
            <person name="Spormann A.M."/>
            <person name="Op den Camp H."/>
            <person name="Overmann J."/>
            <person name="Amann R."/>
            <person name="Jetten M.S.M."/>
            <person name="Mascher T."/>
            <person name="Medema M.H."/>
            <person name="Devos D.P."/>
            <person name="Kaster A.-K."/>
            <person name="Ovreas L."/>
            <person name="Rohde M."/>
            <person name="Galperin M.Y."/>
            <person name="Jogler C."/>
        </authorList>
    </citation>
    <scope>NUCLEOTIDE SEQUENCE [LARGE SCALE GENOMIC DNA]</scope>
    <source>
        <strain evidence="11 12">Pan189</strain>
    </source>
</reference>
<keyword evidence="6 8" id="KW-0627">Porphyrin biosynthesis</keyword>
<evidence type="ECO:0000256" key="6">
    <source>
        <dbReference type="ARBA" id="ARBA00023244"/>
    </source>
</evidence>
<name>A0A517R532_9PLAN</name>
<dbReference type="SUPFAM" id="SSF53850">
    <property type="entry name" value="Periplasmic binding protein-like II"/>
    <property type="match status" value="1"/>
</dbReference>
<dbReference type="Pfam" id="PF03900">
    <property type="entry name" value="Porphobil_deamC"/>
    <property type="match status" value="1"/>
</dbReference>
<feature type="domain" description="Porphobilinogen deaminase N-terminal" evidence="9">
    <location>
        <begin position="4"/>
        <end position="215"/>
    </location>
</feature>
<evidence type="ECO:0000256" key="8">
    <source>
        <dbReference type="HAMAP-Rule" id="MF_00260"/>
    </source>
</evidence>
<evidence type="ECO:0000256" key="1">
    <source>
        <dbReference type="ARBA" id="ARBA00002869"/>
    </source>
</evidence>
<comment type="miscellaneous">
    <text evidence="8">The porphobilinogen subunits are added to the dipyrromethane group.</text>
</comment>
<evidence type="ECO:0000256" key="4">
    <source>
        <dbReference type="ARBA" id="ARBA00011245"/>
    </source>
</evidence>
<dbReference type="GO" id="GO:0005737">
    <property type="term" value="C:cytoplasm"/>
    <property type="evidence" value="ECO:0007669"/>
    <property type="project" value="UniProtKB-UniRule"/>
</dbReference>
<comment type="function">
    <text evidence="1 8">Tetrapolymerization of the monopyrrole PBG into the hydroxymethylbilane pre-uroporphyrinogen in several discrete steps.</text>
</comment>
<comment type="pathway">
    <text evidence="2">Porphyrin-containing compound metabolism; protoporphyrin-IX biosynthesis; coproporphyrinogen-III from 5-aminolevulinate: step 2/4.</text>
</comment>
<evidence type="ECO:0000256" key="7">
    <source>
        <dbReference type="ARBA" id="ARBA00048169"/>
    </source>
</evidence>
<gene>
    <name evidence="8 11" type="primary">hemC</name>
    <name evidence="11" type="ORF">Pan189_33500</name>
</gene>
<keyword evidence="12" id="KW-1185">Reference proteome</keyword>
<dbReference type="GO" id="GO:0006782">
    <property type="term" value="P:protoporphyrinogen IX biosynthetic process"/>
    <property type="evidence" value="ECO:0007669"/>
    <property type="project" value="UniProtKB-UniRule"/>
</dbReference>
<comment type="similarity">
    <text evidence="3 8">Belongs to the HMBS family.</text>
</comment>
<dbReference type="AlphaFoldDB" id="A0A517R532"/>
<accession>A0A517R532</accession>
<sequence>MRTLRIATRASRLAVWQAEHVRSLLQSRRPEQPVDLVRVSTEGDRNQTDALVGFGGVGVFTREIQNAVLDGRADMAVHSLKDLPTEPHPELRLSGIPSRAPRFDALLLPESAPQIDSLAELKESAVVATGSPRRRAQLAARRPDLTFCDVRGNVETRIKKLDAGEFDALVLAEAGLIRLDLANRISLVLQPPDVLPAVGQAALGIECRADDSEVIELLSALCDPATVAEVTAERAALAELKAGCHAPVAAWCRADGDGLKLDLRVLHPHGRQEYVATRSGPPEQAEEIGRLAARDVIAAGASSVL</sequence>
<keyword evidence="5 8" id="KW-0808">Transferase</keyword>
<dbReference type="InterPro" id="IPR022417">
    <property type="entry name" value="Porphobilin_deaminase_N"/>
</dbReference>
<dbReference type="PRINTS" id="PR00151">
    <property type="entry name" value="PORPHBDMNASE"/>
</dbReference>
<dbReference type="OrthoDB" id="9810298at2"/>
<dbReference type="InterPro" id="IPR000860">
    <property type="entry name" value="HemC"/>
</dbReference>
<dbReference type="KEGG" id="svp:Pan189_33500"/>
<dbReference type="InterPro" id="IPR022418">
    <property type="entry name" value="Porphobilinogen_deaminase_C"/>
</dbReference>
<evidence type="ECO:0000256" key="3">
    <source>
        <dbReference type="ARBA" id="ARBA00005638"/>
    </source>
</evidence>
<dbReference type="EC" id="2.5.1.61" evidence="8"/>
<feature type="modified residue" description="S-(dipyrrolylmethanemethyl)cysteine" evidence="8">
    <location>
        <position position="244"/>
    </location>
</feature>
<dbReference type="PIRSF" id="PIRSF001438">
    <property type="entry name" value="4pyrrol_synth_OHMeBilane_synth"/>
    <property type="match status" value="1"/>
</dbReference>
<dbReference type="FunFam" id="3.40.190.10:FF:000005">
    <property type="entry name" value="Porphobilinogen deaminase"/>
    <property type="match status" value="1"/>
</dbReference>
<dbReference type="Pfam" id="PF01379">
    <property type="entry name" value="Porphobil_deam"/>
    <property type="match status" value="1"/>
</dbReference>
<evidence type="ECO:0000259" key="9">
    <source>
        <dbReference type="Pfam" id="PF01379"/>
    </source>
</evidence>
<comment type="cofactor">
    <cofactor evidence="8">
        <name>dipyrromethane</name>
        <dbReference type="ChEBI" id="CHEBI:60342"/>
    </cofactor>
    <text evidence="8">Binds 1 dipyrromethane group covalently.</text>
</comment>
<dbReference type="GO" id="GO:0004418">
    <property type="term" value="F:hydroxymethylbilane synthase activity"/>
    <property type="evidence" value="ECO:0007669"/>
    <property type="project" value="UniProtKB-UniRule"/>
</dbReference>
<dbReference type="HAMAP" id="MF_00260">
    <property type="entry name" value="Porphobil_deam"/>
    <property type="match status" value="1"/>
</dbReference>
<dbReference type="PANTHER" id="PTHR11557:SF0">
    <property type="entry name" value="PORPHOBILINOGEN DEAMINASE"/>
    <property type="match status" value="1"/>
</dbReference>
<dbReference type="InterPro" id="IPR036803">
    <property type="entry name" value="Porphobilinogen_deaminase_C_sf"/>
</dbReference>